<dbReference type="InterPro" id="IPR036366">
    <property type="entry name" value="PGBDSf"/>
</dbReference>
<sequence>MILQRQTYAWSRPDILARGLLLAIGLILSAQQASAQNDRVVALVVSVGDGEARADDVQSQLQSMGVETLRSINPNNAELRSMVRRFADESEDASATFVYLDMPAVSFEGREYVMPNGAGLLSYTDGTGRPTDLFTQAIPLLAFARTAAQAEQGGAVVTTVSEPPGGLPTGMAQIVTAPDPVAGASSIVVVSDNTADLVLQVIAAAGQDDTVEIGAMFRRMTVHDGVSVSELPNAPIFLKRAPEPVSVPDPVTVVPDETEPSEVVENPVATVPPQVVEAPETLEELEILERSMSRSAKRSIQRRLRDLGHYKGLVDGIFGPQTREAITIFQTTRSEEQTGLLTRRQLLDLRVQG</sequence>
<dbReference type="InterPro" id="IPR002477">
    <property type="entry name" value="Peptidoglycan-bd-like"/>
</dbReference>
<name>A0ABX2ILC7_9RHOB</name>
<dbReference type="RefSeq" id="WP_174134879.1">
    <property type="nucleotide sequence ID" value="NZ_JABUFE010000001.1"/>
</dbReference>
<comment type="caution">
    <text evidence="2">The sequence shown here is derived from an EMBL/GenBank/DDBJ whole genome shotgun (WGS) entry which is preliminary data.</text>
</comment>
<gene>
    <name evidence="2" type="ORF">HRQ87_02550</name>
</gene>
<organism evidence="2 3">
    <name type="scientific">Parasulfitobacter algicola</name>
    <dbReference type="NCBI Taxonomy" id="2614809"/>
    <lineage>
        <taxon>Bacteria</taxon>
        <taxon>Pseudomonadati</taxon>
        <taxon>Pseudomonadota</taxon>
        <taxon>Alphaproteobacteria</taxon>
        <taxon>Rhodobacterales</taxon>
        <taxon>Roseobacteraceae</taxon>
        <taxon>Parasulfitobacter</taxon>
    </lineage>
</organism>
<dbReference type="Pfam" id="PF01471">
    <property type="entry name" value="PG_binding_1"/>
    <property type="match status" value="1"/>
</dbReference>
<accession>A0ABX2ILC7</accession>
<dbReference type="InterPro" id="IPR036365">
    <property type="entry name" value="PGBD-like_sf"/>
</dbReference>
<reference evidence="2 3" key="1">
    <citation type="submission" date="2020-06" db="EMBL/GenBank/DDBJ databases">
        <title>Sulfitobacter algicola sp. nov., isolated from green algae.</title>
        <authorList>
            <person name="Wang C."/>
        </authorList>
    </citation>
    <scope>NUCLEOTIDE SEQUENCE [LARGE SCALE GENOMIC DNA]</scope>
    <source>
        <strain evidence="2 3">1151</strain>
    </source>
</reference>
<dbReference type="Proteomes" id="UP000777935">
    <property type="component" value="Unassembled WGS sequence"/>
</dbReference>
<dbReference type="EMBL" id="JABUFE010000001">
    <property type="protein sequence ID" value="NSX53671.1"/>
    <property type="molecule type" value="Genomic_DNA"/>
</dbReference>
<evidence type="ECO:0000313" key="2">
    <source>
        <dbReference type="EMBL" id="NSX53671.1"/>
    </source>
</evidence>
<evidence type="ECO:0000313" key="3">
    <source>
        <dbReference type="Proteomes" id="UP000777935"/>
    </source>
</evidence>
<keyword evidence="3" id="KW-1185">Reference proteome</keyword>
<dbReference type="SUPFAM" id="SSF47090">
    <property type="entry name" value="PGBD-like"/>
    <property type="match status" value="1"/>
</dbReference>
<feature type="domain" description="Peptidoglycan binding-like" evidence="1">
    <location>
        <begin position="298"/>
        <end position="344"/>
    </location>
</feature>
<evidence type="ECO:0000259" key="1">
    <source>
        <dbReference type="Pfam" id="PF01471"/>
    </source>
</evidence>
<proteinExistence type="predicted"/>
<protein>
    <submittedName>
        <fullName evidence="2">Peptidoglycan-binding protein</fullName>
    </submittedName>
</protein>
<dbReference type="Gene3D" id="1.10.101.10">
    <property type="entry name" value="PGBD-like superfamily/PGBD"/>
    <property type="match status" value="1"/>
</dbReference>